<keyword evidence="2" id="KW-1185">Reference proteome</keyword>
<proteinExistence type="predicted"/>
<dbReference type="Proteomes" id="UP000499080">
    <property type="component" value="Unassembled WGS sequence"/>
</dbReference>
<gene>
    <name evidence="1" type="ORF">AVEN_38161_1</name>
</gene>
<dbReference type="AlphaFoldDB" id="A0A4Y2F4Q9"/>
<comment type="caution">
    <text evidence="1">The sequence shown here is derived from an EMBL/GenBank/DDBJ whole genome shotgun (WGS) entry which is preliminary data.</text>
</comment>
<evidence type="ECO:0000313" key="1">
    <source>
        <dbReference type="EMBL" id="GBM35296.1"/>
    </source>
</evidence>
<accession>A0A4Y2F4Q9</accession>
<evidence type="ECO:0000313" key="2">
    <source>
        <dbReference type="Proteomes" id="UP000499080"/>
    </source>
</evidence>
<name>A0A4Y2F4Q9_ARAVE</name>
<organism evidence="1 2">
    <name type="scientific">Araneus ventricosus</name>
    <name type="common">Orbweaver spider</name>
    <name type="synonym">Epeira ventricosa</name>
    <dbReference type="NCBI Taxonomy" id="182803"/>
    <lineage>
        <taxon>Eukaryota</taxon>
        <taxon>Metazoa</taxon>
        <taxon>Ecdysozoa</taxon>
        <taxon>Arthropoda</taxon>
        <taxon>Chelicerata</taxon>
        <taxon>Arachnida</taxon>
        <taxon>Araneae</taxon>
        <taxon>Araneomorphae</taxon>
        <taxon>Entelegynae</taxon>
        <taxon>Araneoidea</taxon>
        <taxon>Araneidae</taxon>
        <taxon>Araneus</taxon>
    </lineage>
</organism>
<protein>
    <submittedName>
        <fullName evidence="1">Uncharacterized protein</fullName>
    </submittedName>
</protein>
<reference evidence="1 2" key="1">
    <citation type="journal article" date="2019" name="Sci. Rep.">
        <title>Orb-weaving spider Araneus ventricosus genome elucidates the spidroin gene catalogue.</title>
        <authorList>
            <person name="Kono N."/>
            <person name="Nakamura H."/>
            <person name="Ohtoshi R."/>
            <person name="Moran D.A.P."/>
            <person name="Shinohara A."/>
            <person name="Yoshida Y."/>
            <person name="Fujiwara M."/>
            <person name="Mori M."/>
            <person name="Tomita M."/>
            <person name="Arakawa K."/>
        </authorList>
    </citation>
    <scope>NUCLEOTIDE SEQUENCE [LARGE SCALE GENOMIC DNA]</scope>
</reference>
<sequence>MKAILDRAVFVILNRNQMTRPGLASPVRISASHQWEDAWPTCNSSTYTEGLQWNRDSNLESSGSDINTLQIDRGLFQTLDYLKKKQEKGKINAKI</sequence>
<dbReference type="EMBL" id="BGPR01000781">
    <property type="protein sequence ID" value="GBM35296.1"/>
    <property type="molecule type" value="Genomic_DNA"/>
</dbReference>